<dbReference type="Proteomes" id="UP001489004">
    <property type="component" value="Unassembled WGS sequence"/>
</dbReference>
<evidence type="ECO:0000256" key="6">
    <source>
        <dbReference type="ARBA" id="ARBA00023054"/>
    </source>
</evidence>
<dbReference type="EMBL" id="JALJOR010000013">
    <property type="protein sequence ID" value="KAK9806797.1"/>
    <property type="molecule type" value="Genomic_DNA"/>
</dbReference>
<feature type="domain" description="E2F/DP family winged-helix DNA-binding" evidence="14">
    <location>
        <begin position="129"/>
        <end position="213"/>
    </location>
</feature>
<accession>A0AAW1PDX2</accession>
<dbReference type="PANTHER" id="PTHR12548">
    <property type="entry name" value="TRANSCRIPTION FACTOR DP"/>
    <property type="match status" value="1"/>
</dbReference>
<evidence type="ECO:0000256" key="12">
    <source>
        <dbReference type="SAM" id="MobiDB-lite"/>
    </source>
</evidence>
<dbReference type="SUPFAM" id="SSF46785">
    <property type="entry name" value="Winged helix' DNA-binding domain"/>
    <property type="match status" value="1"/>
</dbReference>
<dbReference type="PANTHER" id="PTHR12548:SF9">
    <property type="entry name" value="TRANSCRIPTION FACTOR DP"/>
    <property type="match status" value="1"/>
</dbReference>
<reference evidence="15 16" key="1">
    <citation type="journal article" date="2024" name="Nat. Commun.">
        <title>Phylogenomics reveals the evolutionary origins of lichenization in chlorophyte algae.</title>
        <authorList>
            <person name="Puginier C."/>
            <person name="Libourel C."/>
            <person name="Otte J."/>
            <person name="Skaloud P."/>
            <person name="Haon M."/>
            <person name="Grisel S."/>
            <person name="Petersen M."/>
            <person name="Berrin J.G."/>
            <person name="Delaux P.M."/>
            <person name="Dal Grande F."/>
            <person name="Keller J."/>
        </authorList>
    </citation>
    <scope>NUCLEOTIDE SEQUENCE [LARGE SCALE GENOMIC DNA]</scope>
    <source>
        <strain evidence="15 16">SAG 2043</strain>
    </source>
</reference>
<keyword evidence="5 11" id="KW-0805">Transcription regulation</keyword>
<dbReference type="GO" id="GO:0051726">
    <property type="term" value="P:regulation of cell cycle"/>
    <property type="evidence" value="ECO:0007669"/>
    <property type="project" value="InterPro"/>
</dbReference>
<dbReference type="InterPro" id="IPR037241">
    <property type="entry name" value="E2F-DP_heterodim"/>
</dbReference>
<dbReference type="Pfam" id="PF08781">
    <property type="entry name" value="DP"/>
    <property type="match status" value="1"/>
</dbReference>
<name>A0AAW1PDX2_9CHLO</name>
<dbReference type="Gene3D" id="1.10.10.10">
    <property type="entry name" value="Winged helix-like DNA-binding domain superfamily/Winged helix DNA-binding domain"/>
    <property type="match status" value="1"/>
</dbReference>
<protein>
    <recommendedName>
        <fullName evidence="17">Transcription factor Dp-1</fullName>
    </recommendedName>
</protein>
<evidence type="ECO:0000256" key="10">
    <source>
        <dbReference type="ARBA" id="ARBA00023306"/>
    </source>
</evidence>
<evidence type="ECO:0000256" key="8">
    <source>
        <dbReference type="ARBA" id="ARBA00023163"/>
    </source>
</evidence>
<evidence type="ECO:0008006" key="17">
    <source>
        <dbReference type="Google" id="ProtNLM"/>
    </source>
</evidence>
<feature type="domain" description="Transcription factor DP C-terminal" evidence="13">
    <location>
        <begin position="220"/>
        <end position="356"/>
    </location>
</feature>
<dbReference type="GO" id="GO:0000981">
    <property type="term" value="F:DNA-binding transcription factor activity, RNA polymerase II-specific"/>
    <property type="evidence" value="ECO:0007669"/>
    <property type="project" value="TreeGrafter"/>
</dbReference>
<dbReference type="Gene3D" id="1.20.140.80">
    <property type="entry name" value="Transcription factor DP"/>
    <property type="match status" value="1"/>
</dbReference>
<dbReference type="InterPro" id="IPR003316">
    <property type="entry name" value="E2F_WHTH_DNA-bd_dom"/>
</dbReference>
<evidence type="ECO:0000256" key="1">
    <source>
        <dbReference type="ARBA" id="ARBA00004123"/>
    </source>
</evidence>
<keyword evidence="7 11" id="KW-0238">DNA-binding</keyword>
<keyword evidence="10" id="KW-0131">Cell cycle</keyword>
<evidence type="ECO:0000256" key="9">
    <source>
        <dbReference type="ARBA" id="ARBA00023242"/>
    </source>
</evidence>
<dbReference type="Pfam" id="PF02319">
    <property type="entry name" value="WHD_E2F_TDP"/>
    <property type="match status" value="1"/>
</dbReference>
<evidence type="ECO:0000256" key="5">
    <source>
        <dbReference type="ARBA" id="ARBA00023015"/>
    </source>
</evidence>
<dbReference type="InterPro" id="IPR036390">
    <property type="entry name" value="WH_DNA-bd_sf"/>
</dbReference>
<dbReference type="InterPro" id="IPR036388">
    <property type="entry name" value="WH-like_DNA-bd_sf"/>
</dbReference>
<proteinExistence type="inferred from homology"/>
<gene>
    <name evidence="15" type="ORF">WJX72_003025</name>
</gene>
<dbReference type="SUPFAM" id="SSF144074">
    <property type="entry name" value="E2F-DP heterodimerization region"/>
    <property type="match status" value="1"/>
</dbReference>
<dbReference type="InterPro" id="IPR015648">
    <property type="entry name" value="Transcrpt_fac_DP"/>
</dbReference>
<dbReference type="GO" id="GO:0005737">
    <property type="term" value="C:cytoplasm"/>
    <property type="evidence" value="ECO:0007669"/>
    <property type="project" value="UniProtKB-SubCell"/>
</dbReference>
<evidence type="ECO:0000313" key="16">
    <source>
        <dbReference type="Proteomes" id="UP001489004"/>
    </source>
</evidence>
<feature type="compositionally biased region" description="Low complexity" evidence="12">
    <location>
        <begin position="395"/>
        <end position="408"/>
    </location>
</feature>
<dbReference type="SMART" id="SM01372">
    <property type="entry name" value="E2F_TDP"/>
    <property type="match status" value="1"/>
</dbReference>
<dbReference type="AlphaFoldDB" id="A0AAW1PDX2"/>
<dbReference type="FunFam" id="1.10.10.10:FF:000187">
    <property type="entry name" value="Transcription factor-like protein DPB"/>
    <property type="match status" value="1"/>
</dbReference>
<feature type="region of interest" description="Disordered" evidence="12">
    <location>
        <begin position="346"/>
        <end position="445"/>
    </location>
</feature>
<dbReference type="InterPro" id="IPR014889">
    <property type="entry name" value="Transc_factor_DP_C"/>
</dbReference>
<evidence type="ECO:0000256" key="3">
    <source>
        <dbReference type="ARBA" id="ARBA00010940"/>
    </source>
</evidence>
<feature type="compositionally biased region" description="Low complexity" evidence="12">
    <location>
        <begin position="346"/>
        <end position="360"/>
    </location>
</feature>
<keyword evidence="6" id="KW-0175">Coiled coil</keyword>
<feature type="region of interest" description="Disordered" evidence="12">
    <location>
        <begin position="482"/>
        <end position="518"/>
    </location>
</feature>
<keyword evidence="9 11" id="KW-0539">Nucleus</keyword>
<keyword evidence="4" id="KW-0963">Cytoplasm</keyword>
<evidence type="ECO:0000256" key="4">
    <source>
        <dbReference type="ARBA" id="ARBA00022490"/>
    </source>
</evidence>
<keyword evidence="8 11" id="KW-0804">Transcription</keyword>
<keyword evidence="16" id="KW-1185">Reference proteome</keyword>
<organism evidence="15 16">
    <name type="scientific">[Myrmecia] bisecta</name>
    <dbReference type="NCBI Taxonomy" id="41462"/>
    <lineage>
        <taxon>Eukaryota</taxon>
        <taxon>Viridiplantae</taxon>
        <taxon>Chlorophyta</taxon>
        <taxon>core chlorophytes</taxon>
        <taxon>Trebouxiophyceae</taxon>
        <taxon>Trebouxiales</taxon>
        <taxon>Trebouxiaceae</taxon>
        <taxon>Myrmecia</taxon>
    </lineage>
</organism>
<comment type="similarity">
    <text evidence="3 11">Belongs to the E2F/DP family.</text>
</comment>
<comment type="subcellular location">
    <subcellularLocation>
        <location evidence="2">Cytoplasm</location>
    </subcellularLocation>
    <subcellularLocation>
        <location evidence="1 11">Nucleus</location>
    </subcellularLocation>
</comment>
<feature type="region of interest" description="Disordered" evidence="12">
    <location>
        <begin position="84"/>
        <end position="133"/>
    </location>
</feature>
<dbReference type="GO" id="GO:0000977">
    <property type="term" value="F:RNA polymerase II transcription regulatory region sequence-specific DNA binding"/>
    <property type="evidence" value="ECO:0007669"/>
    <property type="project" value="TreeGrafter"/>
</dbReference>
<dbReference type="GO" id="GO:0070176">
    <property type="term" value="C:DRM complex"/>
    <property type="evidence" value="ECO:0007669"/>
    <property type="project" value="UniProtKB-ARBA"/>
</dbReference>
<sequence length="518" mass="55375">MDYSTAALVASPWLAGPLHDDLLRDFQETGMYDLAASMGIIQDGELPQVRMHALQQGNQLVAAADAAAAEAEALLETSRKRLKNMSDSSLGSPFAEADDAMNESTPQKGRAKKGGRDPRRSGDGSTGRNSGKGLRHFSLKVCEKVESKGRTTYNEVADELVQEFATAAANLAGSPGGSQYDEKNIRRRVYDALNVLMAMDIIAKEKKEISWKGLPTGQGNGVERLRAERARISTQIERQHQYLEELLKSQAALRNLVIRNKDVPVDMVKPNPDLRASPTALQLPFILIQAHQDATVEIQISEDSRAAHFDFHSTPFRIHGDDEVMKYIGLETANSGVAAHGNGVAQQAAAAQRQQGAQAGPHSEFRQQQGGLFPGSNAFGHGPCKQEDSPGSEMQQSPPSQGTTPQGGRVPPSPGSGFQGMDISPAGMMPSVGNASMPGLRSPSGAPQVNLANTWAYMQPGQPSKPHSPILDGLLNNRAALPGLPNGLARANNQMGGLSIPSLDATSKASQQMAQWRS</sequence>
<evidence type="ECO:0000256" key="2">
    <source>
        <dbReference type="ARBA" id="ARBA00004496"/>
    </source>
</evidence>
<evidence type="ECO:0000259" key="13">
    <source>
        <dbReference type="SMART" id="SM01138"/>
    </source>
</evidence>
<evidence type="ECO:0000256" key="7">
    <source>
        <dbReference type="ARBA" id="ARBA00023125"/>
    </source>
</evidence>
<evidence type="ECO:0000259" key="14">
    <source>
        <dbReference type="SMART" id="SM01372"/>
    </source>
</evidence>
<dbReference type="SMART" id="SM01138">
    <property type="entry name" value="DP"/>
    <property type="match status" value="1"/>
</dbReference>
<comment type="caution">
    <text evidence="15">The sequence shown here is derived from an EMBL/GenBank/DDBJ whole genome shotgun (WGS) entry which is preliminary data.</text>
</comment>
<dbReference type="CDD" id="cd14458">
    <property type="entry name" value="DP_DD"/>
    <property type="match status" value="1"/>
</dbReference>
<feature type="compositionally biased region" description="Polar residues" evidence="12">
    <location>
        <begin position="504"/>
        <end position="518"/>
    </location>
</feature>
<dbReference type="InterPro" id="IPR038168">
    <property type="entry name" value="TF_DP_C_sf"/>
</dbReference>
<evidence type="ECO:0000313" key="15">
    <source>
        <dbReference type="EMBL" id="KAK9806797.1"/>
    </source>
</evidence>
<evidence type="ECO:0000256" key="11">
    <source>
        <dbReference type="RuleBase" id="RU003796"/>
    </source>
</evidence>